<organism evidence="2 3">
    <name type="scientific">Ectocarpus siliculosus</name>
    <name type="common">Brown alga</name>
    <name type="synonym">Conferva siliculosa</name>
    <dbReference type="NCBI Taxonomy" id="2880"/>
    <lineage>
        <taxon>Eukaryota</taxon>
        <taxon>Sar</taxon>
        <taxon>Stramenopiles</taxon>
        <taxon>Ochrophyta</taxon>
        <taxon>PX clade</taxon>
        <taxon>Phaeophyceae</taxon>
        <taxon>Ectocarpales</taxon>
        <taxon>Ectocarpaceae</taxon>
        <taxon>Ectocarpus</taxon>
    </lineage>
</organism>
<keyword evidence="3" id="KW-1185">Reference proteome</keyword>
<name>D7FSA9_ECTSI</name>
<feature type="compositionally biased region" description="Basic and acidic residues" evidence="1">
    <location>
        <begin position="292"/>
        <end position="301"/>
    </location>
</feature>
<dbReference type="Proteomes" id="UP000002630">
    <property type="component" value="Unassembled WGS sequence"/>
</dbReference>
<dbReference type="EMBL" id="FN649760">
    <property type="protein sequence ID" value="CBJ31050.1"/>
    <property type="molecule type" value="Genomic_DNA"/>
</dbReference>
<feature type="region of interest" description="Disordered" evidence="1">
    <location>
        <begin position="256"/>
        <end position="301"/>
    </location>
</feature>
<gene>
    <name evidence="2" type="ORF">Esi_0230_0025</name>
</gene>
<feature type="compositionally biased region" description="Polar residues" evidence="1">
    <location>
        <begin position="257"/>
        <end position="275"/>
    </location>
</feature>
<dbReference type="AlphaFoldDB" id="D7FSA9"/>
<dbReference type="InParanoid" id="D7FSA9"/>
<proteinExistence type="predicted"/>
<sequence length="301" mass="32654">MFLLLTQSALNAGKKIMTFVLDALDSAVSEIVRGRFAWRRMLPQNVLPMADITSAGGWAALTGQQLWLVSSIFPFLVAPIFSHPNLLDDYVRAMVVAEVADRIDVNSGTPAGKAAVCAAFQDLIKACSWSSFVVRSPSFTAEGLGTLQKSQIDQVQVKQVTRVMGVALGSIHKGLHIAPNVVVNGVVTNCNVGEAKNKQQKASAPSASGRDNAEHMWRTTNDSLAMQALADGVEWTASGWTGRSGKPERSRLAISVGSPSRTYSQSCRSRPLSQTRCRRDGHGAMWSGNKTLSERRHQFRE</sequence>
<reference evidence="2 3" key="1">
    <citation type="journal article" date="2010" name="Nature">
        <title>The Ectocarpus genome and the independent evolution of multicellularity in brown algae.</title>
        <authorList>
            <person name="Cock J.M."/>
            <person name="Sterck L."/>
            <person name="Rouze P."/>
            <person name="Scornet D."/>
            <person name="Allen A.E."/>
            <person name="Amoutzias G."/>
            <person name="Anthouard V."/>
            <person name="Artiguenave F."/>
            <person name="Aury J.M."/>
            <person name="Badger J.H."/>
            <person name="Beszteri B."/>
            <person name="Billiau K."/>
            <person name="Bonnet E."/>
            <person name="Bothwell J.H."/>
            <person name="Bowler C."/>
            <person name="Boyen C."/>
            <person name="Brownlee C."/>
            <person name="Carrano C.J."/>
            <person name="Charrier B."/>
            <person name="Cho G.Y."/>
            <person name="Coelho S.M."/>
            <person name="Collen J."/>
            <person name="Corre E."/>
            <person name="Da Silva C."/>
            <person name="Delage L."/>
            <person name="Delaroque N."/>
            <person name="Dittami S.M."/>
            <person name="Doulbeau S."/>
            <person name="Elias M."/>
            <person name="Farnham G."/>
            <person name="Gachon C.M."/>
            <person name="Gschloessl B."/>
            <person name="Heesch S."/>
            <person name="Jabbari K."/>
            <person name="Jubin C."/>
            <person name="Kawai H."/>
            <person name="Kimura K."/>
            <person name="Kloareg B."/>
            <person name="Kupper F.C."/>
            <person name="Lang D."/>
            <person name="Le Bail A."/>
            <person name="Leblanc C."/>
            <person name="Lerouge P."/>
            <person name="Lohr M."/>
            <person name="Lopez P.J."/>
            <person name="Martens C."/>
            <person name="Maumus F."/>
            <person name="Michel G."/>
            <person name="Miranda-Saavedra D."/>
            <person name="Morales J."/>
            <person name="Moreau H."/>
            <person name="Motomura T."/>
            <person name="Nagasato C."/>
            <person name="Napoli C.A."/>
            <person name="Nelson D.R."/>
            <person name="Nyvall-Collen P."/>
            <person name="Peters A.F."/>
            <person name="Pommier C."/>
            <person name="Potin P."/>
            <person name="Poulain J."/>
            <person name="Quesneville H."/>
            <person name="Read B."/>
            <person name="Rensing S.A."/>
            <person name="Ritter A."/>
            <person name="Rousvoal S."/>
            <person name="Samanta M."/>
            <person name="Samson G."/>
            <person name="Schroeder D.C."/>
            <person name="Segurens B."/>
            <person name="Strittmatter M."/>
            <person name="Tonon T."/>
            <person name="Tregear J.W."/>
            <person name="Valentin K."/>
            <person name="von Dassow P."/>
            <person name="Yamagishi T."/>
            <person name="Van de Peer Y."/>
            <person name="Wincker P."/>
        </authorList>
    </citation>
    <scope>NUCLEOTIDE SEQUENCE [LARGE SCALE GENOMIC DNA]</scope>
    <source>
        <strain evidence="3">Ec32 / CCAP1310/4</strain>
    </source>
</reference>
<evidence type="ECO:0000313" key="2">
    <source>
        <dbReference type="EMBL" id="CBJ31050.1"/>
    </source>
</evidence>
<accession>D7FSA9</accession>
<protein>
    <submittedName>
        <fullName evidence="2">Uncharacterized protein</fullName>
    </submittedName>
</protein>
<evidence type="ECO:0000256" key="1">
    <source>
        <dbReference type="SAM" id="MobiDB-lite"/>
    </source>
</evidence>
<evidence type="ECO:0000313" key="3">
    <source>
        <dbReference type="Proteomes" id="UP000002630"/>
    </source>
</evidence>